<protein>
    <submittedName>
        <fullName evidence="2">Uncharacterized protein</fullName>
    </submittedName>
</protein>
<organism evidence="2 3">
    <name type="scientific">Hermetia illucens</name>
    <name type="common">Black soldier fly</name>
    <dbReference type="NCBI Taxonomy" id="343691"/>
    <lineage>
        <taxon>Eukaryota</taxon>
        <taxon>Metazoa</taxon>
        <taxon>Ecdysozoa</taxon>
        <taxon>Arthropoda</taxon>
        <taxon>Hexapoda</taxon>
        <taxon>Insecta</taxon>
        <taxon>Pterygota</taxon>
        <taxon>Neoptera</taxon>
        <taxon>Endopterygota</taxon>
        <taxon>Diptera</taxon>
        <taxon>Brachycera</taxon>
        <taxon>Stratiomyomorpha</taxon>
        <taxon>Stratiomyidae</taxon>
        <taxon>Hermetiinae</taxon>
        <taxon>Hermetia</taxon>
    </lineage>
</organism>
<keyword evidence="1" id="KW-1133">Transmembrane helix</keyword>
<dbReference type="InParanoid" id="A0A7R8YSX9"/>
<keyword evidence="1" id="KW-0472">Membrane</keyword>
<proteinExistence type="predicted"/>
<accession>A0A7R8YSX9</accession>
<keyword evidence="1" id="KW-0812">Transmembrane</keyword>
<dbReference type="OMA" id="CVIDFAI"/>
<gene>
    <name evidence="2" type="ORF">HERILL_LOCUS6895</name>
</gene>
<evidence type="ECO:0000313" key="2">
    <source>
        <dbReference type="EMBL" id="CAD7083974.1"/>
    </source>
</evidence>
<dbReference type="AlphaFoldDB" id="A0A7R8YSX9"/>
<feature type="transmembrane region" description="Helical" evidence="1">
    <location>
        <begin position="34"/>
        <end position="54"/>
    </location>
</feature>
<dbReference type="EMBL" id="LR899011">
    <property type="protein sequence ID" value="CAD7083974.1"/>
    <property type="molecule type" value="Genomic_DNA"/>
</dbReference>
<feature type="transmembrane region" description="Helical" evidence="1">
    <location>
        <begin position="70"/>
        <end position="90"/>
    </location>
</feature>
<name>A0A7R8YSX9_HERIL</name>
<dbReference type="Proteomes" id="UP000594454">
    <property type="component" value="Chromosome 3"/>
</dbReference>
<dbReference type="OrthoDB" id="7775175at2759"/>
<evidence type="ECO:0000313" key="3">
    <source>
        <dbReference type="Proteomes" id="UP000594454"/>
    </source>
</evidence>
<keyword evidence="3" id="KW-1185">Reference proteome</keyword>
<reference evidence="2 3" key="1">
    <citation type="submission" date="2020-11" db="EMBL/GenBank/DDBJ databases">
        <authorList>
            <person name="Wallbank WR R."/>
            <person name="Pardo Diaz C."/>
            <person name="Kozak K."/>
            <person name="Martin S."/>
            <person name="Jiggins C."/>
            <person name="Moest M."/>
            <person name="Warren A I."/>
            <person name="Generalovic N T."/>
            <person name="Byers J.R.P. K."/>
            <person name="Montejo-Kovacevich G."/>
            <person name="Yen C E."/>
        </authorList>
    </citation>
    <scope>NUCLEOTIDE SEQUENCE [LARGE SCALE GENOMIC DNA]</scope>
</reference>
<sequence>MQSKIQIAQLQIGQTPAGTQTSKMPLQHKQHRPVIDLLVAMIAVPVLIICALQLEKNMQEKWAENANTRWMVFGLGVGMLLISVIICGYVTHRMGVCLWTGPLEDNSPIPFPHINSQNDILRIIDSLPPSYESATKSDIPPPPYDWVVVNIDTKERPNQNDVVLHI</sequence>
<evidence type="ECO:0000256" key="1">
    <source>
        <dbReference type="SAM" id="Phobius"/>
    </source>
</evidence>